<proteinExistence type="predicted"/>
<reference evidence="2" key="3">
    <citation type="submission" date="2024-01" db="EMBL/GenBank/DDBJ databases">
        <authorList>
            <person name="Coelho M.A."/>
            <person name="David-Palma M."/>
            <person name="Shea T."/>
            <person name="Sun S."/>
            <person name="Cuomo C.A."/>
            <person name="Heitman J."/>
        </authorList>
    </citation>
    <scope>NUCLEOTIDE SEQUENCE</scope>
    <source>
        <strain evidence="2">CBS 7841</strain>
    </source>
</reference>
<feature type="region of interest" description="Disordered" evidence="1">
    <location>
        <begin position="202"/>
        <end position="223"/>
    </location>
</feature>
<name>A0A1E3I475_9TREE</name>
<reference evidence="2" key="2">
    <citation type="journal article" date="2022" name="Elife">
        <title>Obligate sexual reproduction of a homothallic fungus closely related to the Cryptococcus pathogenic species complex.</title>
        <authorList>
            <person name="Passer A.R."/>
            <person name="Clancey S.A."/>
            <person name="Shea T."/>
            <person name="David-Palma M."/>
            <person name="Averette A.F."/>
            <person name="Boekhout T."/>
            <person name="Porcel B.M."/>
            <person name="Nowrousian M."/>
            <person name="Cuomo C.A."/>
            <person name="Sun S."/>
            <person name="Heitman J."/>
            <person name="Coelho M.A."/>
        </authorList>
    </citation>
    <scope>NUCLEOTIDE SEQUENCE</scope>
    <source>
        <strain evidence="2">CBS 7841</strain>
    </source>
</reference>
<protein>
    <submittedName>
        <fullName evidence="2">Uncharacterized protein</fullName>
    </submittedName>
</protein>
<dbReference type="AlphaFoldDB" id="A0A1E3I475"/>
<sequence length="223" mass="24302">MAAAMDDLVANLSSNMHVSQEGYELKALQEYLAQNLPLSIPNAYDYAIQSQSSMSRKHTAFAAYTCPPSTPTSLSLPEIYAQPALLAAFEQPAPMAHEPLAQRPAPRKTLPYGAIPQPYTASKDNQIVESPLANYPSFKSDAFAPICQQQVFEGAENPWAKMKAAPSGDFGFAPSAAKQVILDRGRQCDGLQLGSFQRNEPAVVTLPKDEDTAKSYEEMDEDE</sequence>
<feature type="compositionally biased region" description="Basic and acidic residues" evidence="1">
    <location>
        <begin position="207"/>
        <end position="217"/>
    </location>
</feature>
<reference evidence="2" key="1">
    <citation type="submission" date="2016-06" db="EMBL/GenBank/DDBJ databases">
        <authorList>
            <person name="Cuomo C."/>
            <person name="Litvintseva A."/>
            <person name="Heitman J."/>
            <person name="Chen Y."/>
            <person name="Sun S."/>
            <person name="Springer D."/>
            <person name="Dromer F."/>
            <person name="Young S."/>
            <person name="Zeng Q."/>
            <person name="Chapman S."/>
            <person name="Gujja S."/>
            <person name="Saif S."/>
            <person name="Birren B."/>
        </authorList>
    </citation>
    <scope>NUCLEOTIDE SEQUENCE</scope>
    <source>
        <strain evidence="2">CBS 7841</strain>
    </source>
</reference>
<dbReference type="KEGG" id="cdep:91087587"/>
<gene>
    <name evidence="2" type="ORF">L203_103376</name>
</gene>
<accession>A0A1E3I475</accession>
<keyword evidence="3" id="KW-1185">Reference proteome</keyword>
<dbReference type="OrthoDB" id="2564985at2759"/>
<dbReference type="RefSeq" id="XP_066068875.1">
    <property type="nucleotide sequence ID" value="XM_066212778.1"/>
</dbReference>
<evidence type="ECO:0000256" key="1">
    <source>
        <dbReference type="SAM" id="MobiDB-lite"/>
    </source>
</evidence>
<dbReference type="EMBL" id="CP143787">
    <property type="protein sequence ID" value="WVN88175.1"/>
    <property type="molecule type" value="Genomic_DNA"/>
</dbReference>
<organism evidence="2 3">
    <name type="scientific">Cryptococcus depauperatus CBS 7841</name>
    <dbReference type="NCBI Taxonomy" id="1295531"/>
    <lineage>
        <taxon>Eukaryota</taxon>
        <taxon>Fungi</taxon>
        <taxon>Dikarya</taxon>
        <taxon>Basidiomycota</taxon>
        <taxon>Agaricomycotina</taxon>
        <taxon>Tremellomycetes</taxon>
        <taxon>Tremellales</taxon>
        <taxon>Cryptococcaceae</taxon>
        <taxon>Cryptococcus</taxon>
    </lineage>
</organism>
<evidence type="ECO:0000313" key="3">
    <source>
        <dbReference type="Proteomes" id="UP000094043"/>
    </source>
</evidence>
<dbReference type="GeneID" id="91087587"/>
<dbReference type="VEuPathDB" id="FungiDB:L203_05410"/>
<evidence type="ECO:0000313" key="2">
    <source>
        <dbReference type="EMBL" id="WVN88175.1"/>
    </source>
</evidence>
<dbReference type="Proteomes" id="UP000094043">
    <property type="component" value="Chromosome 4"/>
</dbReference>